<keyword evidence="1 3" id="KW-0663">Pyridoxal phosphate</keyword>
<dbReference type="InterPro" id="IPR015424">
    <property type="entry name" value="PyrdxlP-dep_Trfase"/>
</dbReference>
<organism evidence="4 5">
    <name type="scientific">Reinekea blandensis MED297</name>
    <dbReference type="NCBI Taxonomy" id="314283"/>
    <lineage>
        <taxon>Bacteria</taxon>
        <taxon>Pseudomonadati</taxon>
        <taxon>Pseudomonadota</taxon>
        <taxon>Gammaproteobacteria</taxon>
        <taxon>Oceanospirillales</taxon>
        <taxon>Saccharospirillaceae</taxon>
        <taxon>Reinekea</taxon>
    </lineage>
</organism>
<evidence type="ECO:0000313" key="4">
    <source>
        <dbReference type="EMBL" id="EAR11136.1"/>
    </source>
</evidence>
<proteinExistence type="inferred from homology"/>
<evidence type="ECO:0000256" key="2">
    <source>
        <dbReference type="ARBA" id="ARBA00037999"/>
    </source>
</evidence>
<dbReference type="OrthoDB" id="6379669at2"/>
<name>A4B935_9GAMM</name>
<dbReference type="SUPFAM" id="SSF53383">
    <property type="entry name" value="PLP-dependent transferases"/>
    <property type="match status" value="1"/>
</dbReference>
<accession>A4B935</accession>
<dbReference type="STRING" id="314283.MED297_19652"/>
<keyword evidence="5" id="KW-1185">Reference proteome</keyword>
<dbReference type="RefSeq" id="WP_008044585.1">
    <property type="nucleotide sequence ID" value="NZ_CH724151.1"/>
</dbReference>
<reference evidence="4 5" key="1">
    <citation type="submission" date="2006-02" db="EMBL/GenBank/DDBJ databases">
        <authorList>
            <person name="Pinhassi J."/>
            <person name="Pedros-Alio C."/>
            <person name="Ferriera S."/>
            <person name="Johnson J."/>
            <person name="Kravitz S."/>
            <person name="Halpern A."/>
            <person name="Remington K."/>
            <person name="Beeson K."/>
            <person name="Tran B."/>
            <person name="Rogers Y.-H."/>
            <person name="Friedman R."/>
            <person name="Venter J.C."/>
        </authorList>
    </citation>
    <scope>NUCLEOTIDE SEQUENCE [LARGE SCALE GENOMIC DNA]</scope>
    <source>
        <strain evidence="4 5">MED297</strain>
    </source>
</reference>
<dbReference type="Gene3D" id="3.90.1150.10">
    <property type="entry name" value="Aspartate Aminotransferase, domain 1"/>
    <property type="match status" value="1"/>
</dbReference>
<dbReference type="AlphaFoldDB" id="A4B935"/>
<dbReference type="InterPro" id="IPR000653">
    <property type="entry name" value="DegT/StrS_aminotransferase"/>
</dbReference>
<dbReference type="PANTHER" id="PTHR30244">
    <property type="entry name" value="TRANSAMINASE"/>
    <property type="match status" value="1"/>
</dbReference>
<comment type="similarity">
    <text evidence="2 3">Belongs to the DegT/DnrJ/EryC1 family.</text>
</comment>
<dbReference type="GO" id="GO:0030170">
    <property type="term" value="F:pyridoxal phosphate binding"/>
    <property type="evidence" value="ECO:0007669"/>
    <property type="project" value="TreeGrafter"/>
</dbReference>
<protein>
    <submittedName>
        <fullName evidence="4">Predicted pyridoxal phosphate-dependent enzyme</fullName>
    </submittedName>
</protein>
<dbReference type="Pfam" id="PF01041">
    <property type="entry name" value="DegT_DnrJ_EryC1"/>
    <property type="match status" value="2"/>
</dbReference>
<comment type="caution">
    <text evidence="4">The sequence shown here is derived from an EMBL/GenBank/DDBJ whole genome shotgun (WGS) entry which is preliminary data.</text>
</comment>
<evidence type="ECO:0000313" key="5">
    <source>
        <dbReference type="Proteomes" id="UP000005953"/>
    </source>
</evidence>
<dbReference type="InterPro" id="IPR015421">
    <property type="entry name" value="PyrdxlP-dep_Trfase_major"/>
</dbReference>
<evidence type="ECO:0000256" key="3">
    <source>
        <dbReference type="RuleBase" id="RU004508"/>
    </source>
</evidence>
<dbReference type="GO" id="GO:0008483">
    <property type="term" value="F:transaminase activity"/>
    <property type="evidence" value="ECO:0007669"/>
    <property type="project" value="TreeGrafter"/>
</dbReference>
<dbReference type="GO" id="GO:0000271">
    <property type="term" value="P:polysaccharide biosynthetic process"/>
    <property type="evidence" value="ECO:0007669"/>
    <property type="project" value="TreeGrafter"/>
</dbReference>
<dbReference type="PANTHER" id="PTHR30244:SF34">
    <property type="entry name" value="DTDP-4-AMINO-4,6-DIDEOXYGALACTOSE TRANSAMINASE"/>
    <property type="match status" value="1"/>
</dbReference>
<dbReference type="HOGENOM" id="CLU_705490_0_0_6"/>
<sequence>MKIRSYPPVGQPISFRRNPEVSAVDELFQGLNQRWVSSGTSALALALLDIQNKSADPNKKEVIIPGYCCPDLVSAVNYAGFKARPVDLAYDDTCYAKQDLTSALSSQTVAVIAINFLGMPEPINVLRSLVEPYGVPIIEDNAQWFPMNPSEYSMQGDYATFSFGRGKALNLLGGGLALCCREWAVPEPAEQAVLTEALIWQIKGRLLNVLTLPAVYRWLEMLPFLGLGRTEYHVLTELASFPAFKKPYLSANLQQYSGLSREVEAIYRRRLSGSLLSHRLAQQDERLLRFPLLFANRRARDEAHRRLQSSGLGSSCFYAKALLDIDGLPQPSMLAASTPNAKDFAQRFLTLPTHPRMKPEHAHQICDQLLDLMG</sequence>
<dbReference type="InterPro" id="IPR015422">
    <property type="entry name" value="PyrdxlP-dep_Trfase_small"/>
</dbReference>
<dbReference type="Gene3D" id="3.40.640.10">
    <property type="entry name" value="Type I PLP-dependent aspartate aminotransferase-like (Major domain)"/>
    <property type="match status" value="1"/>
</dbReference>
<dbReference type="EMBL" id="AAOE01000001">
    <property type="protein sequence ID" value="EAR11136.1"/>
    <property type="molecule type" value="Genomic_DNA"/>
</dbReference>
<gene>
    <name evidence="4" type="ORF">MED297_19652</name>
</gene>
<dbReference type="Proteomes" id="UP000005953">
    <property type="component" value="Unassembled WGS sequence"/>
</dbReference>
<evidence type="ECO:0000256" key="1">
    <source>
        <dbReference type="ARBA" id="ARBA00022898"/>
    </source>
</evidence>